<name>A0A2W1JH34_9CYAN</name>
<dbReference type="Proteomes" id="UP000248857">
    <property type="component" value="Unassembled WGS sequence"/>
</dbReference>
<keyword evidence="1" id="KW-0812">Transmembrane</keyword>
<dbReference type="InterPro" id="IPR017581">
    <property type="entry name" value="AtpR-like"/>
</dbReference>
<reference evidence="2 3" key="1">
    <citation type="journal article" date="2018" name="Sci. Rep.">
        <title>A novel species of the marine cyanobacterium Acaryochloris with a unique pigment content and lifestyle.</title>
        <authorList>
            <person name="Partensky F."/>
            <person name="Six C."/>
            <person name="Ratin M."/>
            <person name="Garczarek L."/>
            <person name="Vaulot D."/>
            <person name="Probert I."/>
            <person name="Calteau A."/>
            <person name="Gourvil P."/>
            <person name="Marie D."/>
            <person name="Grebert T."/>
            <person name="Bouchier C."/>
            <person name="Le Panse S."/>
            <person name="Gachenot M."/>
            <person name="Rodriguez F."/>
            <person name="Garrido J.L."/>
        </authorList>
    </citation>
    <scope>NUCLEOTIDE SEQUENCE [LARGE SCALE GENOMIC DNA]</scope>
    <source>
        <strain evidence="2 3">RCC1774</strain>
    </source>
</reference>
<evidence type="ECO:0000313" key="3">
    <source>
        <dbReference type="Proteomes" id="UP000248857"/>
    </source>
</evidence>
<dbReference type="Pfam" id="PF12966">
    <property type="entry name" value="AtpR"/>
    <property type="match status" value="1"/>
</dbReference>
<feature type="transmembrane region" description="Helical" evidence="1">
    <location>
        <begin position="70"/>
        <end position="89"/>
    </location>
</feature>
<gene>
    <name evidence="2" type="ORF">C1752_08690</name>
</gene>
<keyword evidence="1" id="KW-0472">Membrane</keyword>
<organism evidence="2 3">
    <name type="scientific">Acaryochloris thomasi RCC1774</name>
    <dbReference type="NCBI Taxonomy" id="1764569"/>
    <lineage>
        <taxon>Bacteria</taxon>
        <taxon>Bacillati</taxon>
        <taxon>Cyanobacteriota</taxon>
        <taxon>Cyanophyceae</taxon>
        <taxon>Acaryochloridales</taxon>
        <taxon>Acaryochloridaceae</taxon>
        <taxon>Acaryochloris</taxon>
        <taxon>Acaryochloris thomasi</taxon>
    </lineage>
</organism>
<dbReference type="AlphaFoldDB" id="A0A2W1JH34"/>
<dbReference type="OrthoDB" id="9866303at2"/>
<dbReference type="EMBL" id="PQWO01000025">
    <property type="protein sequence ID" value="PZD70915.1"/>
    <property type="molecule type" value="Genomic_DNA"/>
</dbReference>
<dbReference type="RefSeq" id="WP_110988564.1">
    <property type="nucleotide sequence ID" value="NZ_CAWNWM010000025.1"/>
</dbReference>
<sequence>MTEISPTLITALLLGGGLGILYFGGLWFTIQQLTHTKKPVVLMWTSFLLRLGAVLGFFHLILQHGATDQLLALLLLCFLGFLLARNLLISSVIPKRRLKNESHP</sequence>
<evidence type="ECO:0000313" key="2">
    <source>
        <dbReference type="EMBL" id="PZD70915.1"/>
    </source>
</evidence>
<accession>A0A2W1JH34</accession>
<comment type="caution">
    <text evidence="2">The sequence shown here is derived from an EMBL/GenBank/DDBJ whole genome shotgun (WGS) entry which is preliminary data.</text>
</comment>
<keyword evidence="3" id="KW-1185">Reference proteome</keyword>
<feature type="transmembrane region" description="Helical" evidence="1">
    <location>
        <begin position="6"/>
        <end position="28"/>
    </location>
</feature>
<keyword evidence="1" id="KW-1133">Transmembrane helix</keyword>
<evidence type="ECO:0000256" key="1">
    <source>
        <dbReference type="SAM" id="Phobius"/>
    </source>
</evidence>
<feature type="transmembrane region" description="Helical" evidence="1">
    <location>
        <begin position="40"/>
        <end position="58"/>
    </location>
</feature>
<proteinExistence type="predicted"/>
<evidence type="ECO:0008006" key="4">
    <source>
        <dbReference type="Google" id="ProtNLM"/>
    </source>
</evidence>
<protein>
    <recommendedName>
        <fullName evidence="4">N-ATPase, AtpR subunit</fullName>
    </recommendedName>
</protein>
<dbReference type="NCBIfam" id="TIGR03165">
    <property type="entry name" value="F1F0_chp_2"/>
    <property type="match status" value="1"/>
</dbReference>